<dbReference type="EMBL" id="NCUJ01000017">
    <property type="protein sequence ID" value="ORO51628.1"/>
    <property type="molecule type" value="Genomic_DNA"/>
</dbReference>
<proteinExistence type="predicted"/>
<evidence type="ECO:0008006" key="7">
    <source>
        <dbReference type="Google" id="ProtNLM"/>
    </source>
</evidence>
<evidence type="ECO:0000313" key="6">
    <source>
        <dbReference type="Proteomes" id="UP000193982"/>
    </source>
</evidence>
<dbReference type="GO" id="GO:0006355">
    <property type="term" value="P:regulation of DNA-templated transcription"/>
    <property type="evidence" value="ECO:0007669"/>
    <property type="project" value="InterPro"/>
</dbReference>
<dbReference type="PATRIC" id="fig|28037.209.peg.1231"/>
<dbReference type="OrthoDB" id="5469at2"/>
<accession>A0A0F2CXT1</accession>
<name>A0A0F2CXT1_STROR</name>
<evidence type="ECO:0000313" key="1">
    <source>
        <dbReference type="EMBL" id="KJQ62734.1"/>
    </source>
</evidence>
<dbReference type="PANTHER" id="PTHR40026:SF1">
    <property type="entry name" value="PROTEIN VEG"/>
    <property type="match status" value="1"/>
</dbReference>
<dbReference type="Proteomes" id="UP000193982">
    <property type="component" value="Unassembled WGS sequence"/>
</dbReference>
<dbReference type="EMBL" id="NCUR01000009">
    <property type="protein sequence ID" value="ORO67536.1"/>
    <property type="molecule type" value="Genomic_DNA"/>
</dbReference>
<dbReference type="InterPro" id="IPR009366">
    <property type="entry name" value="Protein_Veg"/>
</dbReference>
<evidence type="ECO:0000313" key="3">
    <source>
        <dbReference type="EMBL" id="ORO67536.1"/>
    </source>
</evidence>
<evidence type="ECO:0000313" key="4">
    <source>
        <dbReference type="Proteomes" id="UP000033657"/>
    </source>
</evidence>
<dbReference type="Pfam" id="PF06257">
    <property type="entry name" value="VEG"/>
    <property type="match status" value="1"/>
</dbReference>
<dbReference type="Gene3D" id="2.30.30.100">
    <property type="match status" value="1"/>
</dbReference>
<dbReference type="EMBL" id="JYGM01000008">
    <property type="protein sequence ID" value="KJQ62734.1"/>
    <property type="molecule type" value="Genomic_DNA"/>
</dbReference>
<reference evidence="5 6" key="2">
    <citation type="journal article" date="2016" name="Eur. J. Clin. Microbiol. Infect. Dis.">
        <title>Whole genome sequencing as a tool for phylogenetic analysis of clinical strains of Mitis group streptococci.</title>
        <authorList>
            <person name="Rasmussen L.H."/>
            <person name="Dargis R."/>
            <person name="Hojholt K."/>
            <person name="Christensen J.J."/>
            <person name="Skovgaard O."/>
            <person name="Justesen U.S."/>
            <person name="Rosenvinge F.S."/>
            <person name="Moser C."/>
            <person name="Lukjancenko O."/>
            <person name="Rasmussen S."/>
            <person name="Nielsen X.C."/>
        </authorList>
    </citation>
    <scope>NUCLEOTIDE SEQUENCE [LARGE SCALE GENOMIC DNA]</scope>
    <source>
        <strain evidence="3 6">OD_311844-09</strain>
        <strain evidence="2 5">RH_8610_08</strain>
    </source>
</reference>
<evidence type="ECO:0000313" key="5">
    <source>
        <dbReference type="Proteomes" id="UP000193768"/>
    </source>
</evidence>
<dbReference type="RefSeq" id="WP_001278166.1">
    <property type="nucleotide sequence ID" value="NZ_JYGM01000008.1"/>
</dbReference>
<dbReference type="Proteomes" id="UP000193768">
    <property type="component" value="Unassembled WGS sequence"/>
</dbReference>
<dbReference type="Proteomes" id="UP000033657">
    <property type="component" value="Unassembled WGS sequence"/>
</dbReference>
<dbReference type="AlphaFoldDB" id="A0A0F2CXT1"/>
<dbReference type="PANTHER" id="PTHR40026">
    <property type="entry name" value="PROTEIN VEG"/>
    <property type="match status" value="1"/>
</dbReference>
<dbReference type="PIRSF" id="PIRSF037257">
    <property type="entry name" value="DUF1021"/>
    <property type="match status" value="1"/>
</dbReference>
<evidence type="ECO:0000313" key="2">
    <source>
        <dbReference type="EMBL" id="ORO51628.1"/>
    </source>
</evidence>
<sequence length="91" mass="10547">MSDAFTDVAKMKKIKEEIKAHEGQVVEMTLENGRKRQKNRLGKLIEVYPSLFIVEFGDVEGDKQANVYVESFTYSDILTEKNLIRYLDQES</sequence>
<reference evidence="1 4" key="1">
    <citation type="submission" date="2015-02" db="EMBL/GenBank/DDBJ databases">
        <title>Evolution of amylase-binding proteins of oral streptococcal species.</title>
        <authorList>
            <person name="Haase E.M."/>
        </authorList>
    </citation>
    <scope>NUCLEOTIDE SEQUENCE [LARGE SCALE GENOMIC DNA]</scope>
    <source>
        <strain evidence="1 4">COL85/1862</strain>
    </source>
</reference>
<protein>
    <recommendedName>
        <fullName evidence="7">PF06257 family protein</fullName>
    </recommendedName>
</protein>
<comment type="caution">
    <text evidence="1">The sequence shown here is derived from an EMBL/GenBank/DDBJ whole genome shotgun (WGS) entry which is preliminary data.</text>
</comment>
<gene>
    <name evidence="3" type="ORF">B7714_04050</name>
    <name evidence="2" type="ORF">B7722_04325</name>
    <name evidence="1" type="ORF">TZ87_01263</name>
</gene>
<reference evidence="2" key="3">
    <citation type="submission" date="2017-04" db="EMBL/GenBank/DDBJ databases">
        <authorList>
            <person name="Afonso C.L."/>
            <person name="Miller P.J."/>
            <person name="Scott M.A."/>
            <person name="Spackman E."/>
            <person name="Goraichik I."/>
            <person name="Dimitrov K.M."/>
            <person name="Suarez D.L."/>
            <person name="Swayne D.E."/>
        </authorList>
    </citation>
    <scope>NUCLEOTIDE SEQUENCE</scope>
    <source>
        <strain evidence="3">OD_311844-09</strain>
        <strain evidence="2">RH_8610_08</strain>
    </source>
</reference>
<organism evidence="1 4">
    <name type="scientific">Streptococcus oralis subsp. oralis</name>
    <dbReference type="NCBI Taxonomy" id="1891914"/>
    <lineage>
        <taxon>Bacteria</taxon>
        <taxon>Bacillati</taxon>
        <taxon>Bacillota</taxon>
        <taxon>Bacilli</taxon>
        <taxon>Lactobacillales</taxon>
        <taxon>Streptococcaceae</taxon>
        <taxon>Streptococcus</taxon>
    </lineage>
</organism>